<dbReference type="SUPFAM" id="SSF51161">
    <property type="entry name" value="Trimeric LpxA-like enzymes"/>
    <property type="match status" value="1"/>
</dbReference>
<accession>A0A1F6TAA5</accession>
<dbReference type="PANTHER" id="PTHR23416">
    <property type="entry name" value="SIALIC ACID SYNTHASE-RELATED"/>
    <property type="match status" value="1"/>
</dbReference>
<gene>
    <name evidence="1" type="ORF">A2150_00155</name>
</gene>
<organism evidence="1 2">
    <name type="scientific">Candidatus Muproteobacteria bacterium RBG_16_64_11</name>
    <dbReference type="NCBI Taxonomy" id="1817758"/>
    <lineage>
        <taxon>Bacteria</taxon>
        <taxon>Pseudomonadati</taxon>
        <taxon>Pseudomonadota</taxon>
        <taxon>Candidatus Muproteobacteria</taxon>
    </lineage>
</organism>
<evidence type="ECO:0008006" key="3">
    <source>
        <dbReference type="Google" id="ProtNLM"/>
    </source>
</evidence>
<dbReference type="InterPro" id="IPR051159">
    <property type="entry name" value="Hexapeptide_acetyltransf"/>
</dbReference>
<evidence type="ECO:0000313" key="2">
    <source>
        <dbReference type="Proteomes" id="UP000177925"/>
    </source>
</evidence>
<protein>
    <recommendedName>
        <fullName evidence="3">Acetyltransferase</fullName>
    </recommendedName>
</protein>
<proteinExistence type="predicted"/>
<dbReference type="EMBL" id="MFSS01000101">
    <property type="protein sequence ID" value="OGI42057.1"/>
    <property type="molecule type" value="Genomic_DNA"/>
</dbReference>
<name>A0A1F6TAA5_9PROT</name>
<evidence type="ECO:0000313" key="1">
    <source>
        <dbReference type="EMBL" id="OGI42057.1"/>
    </source>
</evidence>
<dbReference type="Proteomes" id="UP000177925">
    <property type="component" value="Unassembled WGS sequence"/>
</dbReference>
<sequence length="191" mass="20975">MRRRPDLLVPAVAAWMRGWWYRIKFQILFRRVRAGRWFRVYGPLVISGPGRVEFGDNCLIISNAIKPVCIRTLTPAAVVRLGRHAGLNGTSIQCAQSVEIGELSNIADAYITDTPAHSLGVQRRSESIEDVPTKPVNIGRNVWVSVNVVILDGVQIGENSVIGACSLVRETVPANVFAAGNPLRILRQIGP</sequence>
<dbReference type="InterPro" id="IPR001451">
    <property type="entry name" value="Hexapep"/>
</dbReference>
<dbReference type="CDD" id="cd04647">
    <property type="entry name" value="LbH_MAT_like"/>
    <property type="match status" value="1"/>
</dbReference>
<dbReference type="InterPro" id="IPR011004">
    <property type="entry name" value="Trimer_LpxA-like_sf"/>
</dbReference>
<dbReference type="Gene3D" id="2.160.10.10">
    <property type="entry name" value="Hexapeptide repeat proteins"/>
    <property type="match status" value="1"/>
</dbReference>
<dbReference type="Pfam" id="PF00132">
    <property type="entry name" value="Hexapep"/>
    <property type="match status" value="1"/>
</dbReference>
<comment type="caution">
    <text evidence="1">The sequence shown here is derived from an EMBL/GenBank/DDBJ whole genome shotgun (WGS) entry which is preliminary data.</text>
</comment>
<dbReference type="STRING" id="1817758.A2150_00155"/>
<reference evidence="1 2" key="1">
    <citation type="journal article" date="2016" name="Nat. Commun.">
        <title>Thousands of microbial genomes shed light on interconnected biogeochemical processes in an aquifer system.</title>
        <authorList>
            <person name="Anantharaman K."/>
            <person name="Brown C.T."/>
            <person name="Hug L.A."/>
            <person name="Sharon I."/>
            <person name="Castelle C.J."/>
            <person name="Probst A.J."/>
            <person name="Thomas B.C."/>
            <person name="Singh A."/>
            <person name="Wilkins M.J."/>
            <person name="Karaoz U."/>
            <person name="Brodie E.L."/>
            <person name="Williams K.H."/>
            <person name="Hubbard S.S."/>
            <person name="Banfield J.F."/>
        </authorList>
    </citation>
    <scope>NUCLEOTIDE SEQUENCE [LARGE SCALE GENOMIC DNA]</scope>
</reference>
<dbReference type="AlphaFoldDB" id="A0A1F6TAA5"/>